<dbReference type="EMBL" id="SAYW01000006">
    <property type="protein sequence ID" value="RWU04928.1"/>
    <property type="molecule type" value="Genomic_DNA"/>
</dbReference>
<comment type="caution">
    <text evidence="2">The sequence shown here is derived from an EMBL/GenBank/DDBJ whole genome shotgun (WGS) entry which is preliminary data.</text>
</comment>
<accession>A0A443YMC3</accession>
<feature type="transmembrane region" description="Helical" evidence="1">
    <location>
        <begin position="91"/>
        <end position="112"/>
    </location>
</feature>
<feature type="transmembrane region" description="Helical" evidence="1">
    <location>
        <begin position="50"/>
        <end position="71"/>
    </location>
</feature>
<keyword evidence="3" id="KW-1185">Reference proteome</keyword>
<dbReference type="Proteomes" id="UP000284120">
    <property type="component" value="Unassembled WGS sequence"/>
</dbReference>
<dbReference type="AlphaFoldDB" id="A0A443YMC3"/>
<gene>
    <name evidence="2" type="ORF">DPV69_17350</name>
</gene>
<feature type="transmembrane region" description="Helical" evidence="1">
    <location>
        <begin position="12"/>
        <end position="30"/>
    </location>
</feature>
<keyword evidence="1" id="KW-0472">Membrane</keyword>
<keyword evidence="1" id="KW-0812">Transmembrane</keyword>
<keyword evidence="1" id="KW-1133">Transmembrane helix</keyword>
<proteinExistence type="predicted"/>
<dbReference type="InterPro" id="IPR024294">
    <property type="entry name" value="DUF3810"/>
</dbReference>
<organism evidence="2 3">
    <name type="scientific">Pedobacter chitinilyticus</name>
    <dbReference type="NCBI Taxonomy" id="2233776"/>
    <lineage>
        <taxon>Bacteria</taxon>
        <taxon>Pseudomonadati</taxon>
        <taxon>Bacteroidota</taxon>
        <taxon>Sphingobacteriia</taxon>
        <taxon>Sphingobacteriales</taxon>
        <taxon>Sphingobacteriaceae</taxon>
        <taxon>Pedobacter</taxon>
    </lineage>
</organism>
<dbReference type="OrthoDB" id="1048788at2"/>
<reference evidence="2 3" key="1">
    <citation type="submission" date="2018-06" db="EMBL/GenBank/DDBJ databases">
        <title>Pedobacter endophyticus sp. nov., an endophytic bacterium isolated from a leaf of Triticum aestivum.</title>
        <authorList>
            <person name="Zhang L."/>
        </authorList>
    </citation>
    <scope>NUCLEOTIDE SEQUENCE [LARGE SCALE GENOMIC DNA]</scope>
    <source>
        <strain evidence="2 3">CM134L-2</strain>
    </source>
</reference>
<dbReference type="Pfam" id="PF12725">
    <property type="entry name" value="DUF3810"/>
    <property type="match status" value="1"/>
</dbReference>
<evidence type="ECO:0000313" key="2">
    <source>
        <dbReference type="EMBL" id="RWU04928.1"/>
    </source>
</evidence>
<name>A0A443YMC3_9SPHI</name>
<protein>
    <submittedName>
        <fullName evidence="2">DUF3810 domain-containing protein</fullName>
    </submittedName>
</protein>
<evidence type="ECO:0000313" key="3">
    <source>
        <dbReference type="Proteomes" id="UP000284120"/>
    </source>
</evidence>
<evidence type="ECO:0000256" key="1">
    <source>
        <dbReference type="SAM" id="Phobius"/>
    </source>
</evidence>
<dbReference type="RefSeq" id="WP_113648679.1">
    <property type="nucleotide sequence ID" value="NZ_QMHN01000006.1"/>
</dbReference>
<sequence>MTAVKHIRNTTFVLLALTLIIFVLGLYPKVIENYYSELIYPVISMTQRSIASFFPFAIGDLLYTLLIIYVIKEIVTFLSKTKKDKDAYLFFALRGLNFLLIIYISFKVLWGLNYARPQINEQLQISKKPYQKEQLLQLSSLFIDKLEKLGKAIGDTTANYNIAELQDHAAVSYNKLAVRQPLFEYKYDAVKPVVSGWLTSKLGIEGYYNPLSGEANINTKLPKFVLPFVVCHEMAHQVGVAREDEANLVGYLAAIHSEDIQFQYAAYYNMLRYLLFEIRMKYPEDYNTLITQIPQQVMDNFKQEREFWAKYNGSMSVYIGKTFDKILKLNNQQKGINSYQDIVLWLVNYHEKELAALN</sequence>